<dbReference type="GO" id="GO:0003985">
    <property type="term" value="F:acetyl-CoA C-acetyltransferase activity"/>
    <property type="evidence" value="ECO:0007669"/>
    <property type="project" value="UniProtKB-EC"/>
</dbReference>
<dbReference type="EMBL" id="HACG01022287">
    <property type="protein sequence ID" value="CEK69152.1"/>
    <property type="molecule type" value="Transcribed_RNA"/>
</dbReference>
<dbReference type="GO" id="GO:0005739">
    <property type="term" value="C:mitochondrion"/>
    <property type="evidence" value="ECO:0007669"/>
    <property type="project" value="UniProtKB-SubCell"/>
</dbReference>
<dbReference type="PANTHER" id="PTHR18919:SF156">
    <property type="entry name" value="ACETYL-COA ACETYLTRANSFERASE, MITOCHONDRIAL"/>
    <property type="match status" value="1"/>
</dbReference>
<evidence type="ECO:0000256" key="12">
    <source>
        <dbReference type="PIRSR" id="PIRSR000429-1"/>
    </source>
</evidence>
<keyword evidence="8" id="KW-0809">Transit peptide</keyword>
<protein>
    <recommendedName>
        <fullName evidence="5">acetyl-CoA C-acetyltransferase</fullName>
        <ecNumber evidence="5">2.3.1.9</ecNumber>
    </recommendedName>
</protein>
<dbReference type="GO" id="GO:0006635">
    <property type="term" value="P:fatty acid beta-oxidation"/>
    <property type="evidence" value="ECO:0007669"/>
    <property type="project" value="TreeGrafter"/>
</dbReference>
<dbReference type="CDD" id="cd00751">
    <property type="entry name" value="thiolase"/>
    <property type="match status" value="1"/>
</dbReference>
<dbReference type="FunFam" id="3.40.47.10:FF:000007">
    <property type="entry name" value="acetyl-CoA acetyltransferase, mitochondrial"/>
    <property type="match status" value="1"/>
</dbReference>
<evidence type="ECO:0000256" key="11">
    <source>
        <dbReference type="ARBA" id="ARBA00023315"/>
    </source>
</evidence>
<feature type="domain" description="Thiolase N-terminal" evidence="14">
    <location>
        <begin position="50"/>
        <end position="306"/>
    </location>
</feature>
<dbReference type="Pfam" id="PF00108">
    <property type="entry name" value="Thiolase_N"/>
    <property type="match status" value="1"/>
</dbReference>
<dbReference type="EC" id="2.3.1.9" evidence="5"/>
<evidence type="ECO:0000256" key="3">
    <source>
        <dbReference type="ARBA" id="ARBA00010982"/>
    </source>
</evidence>
<comment type="similarity">
    <text evidence="3 13">Belongs to the thiolase-like superfamily. Thiolase family.</text>
</comment>
<dbReference type="Gene3D" id="3.40.47.10">
    <property type="match status" value="1"/>
</dbReference>
<dbReference type="InterPro" id="IPR020610">
    <property type="entry name" value="Thiolase_AS"/>
</dbReference>
<feature type="active site" description="Acyl-thioester intermediate" evidence="12">
    <location>
        <position position="134"/>
    </location>
</feature>
<evidence type="ECO:0000256" key="8">
    <source>
        <dbReference type="ARBA" id="ARBA00022946"/>
    </source>
</evidence>
<comment type="subcellular location">
    <subcellularLocation>
        <location evidence="1">Mitochondrion</location>
    </subcellularLocation>
</comment>
<evidence type="ECO:0000256" key="9">
    <source>
        <dbReference type="ARBA" id="ARBA00022958"/>
    </source>
</evidence>
<evidence type="ECO:0000256" key="1">
    <source>
        <dbReference type="ARBA" id="ARBA00004173"/>
    </source>
</evidence>
<dbReference type="InterPro" id="IPR020617">
    <property type="entry name" value="Thiolase_C"/>
</dbReference>
<keyword evidence="6 13" id="KW-0808">Transferase</keyword>
<dbReference type="PANTHER" id="PTHR18919">
    <property type="entry name" value="ACETYL-COA C-ACYLTRANSFERASE"/>
    <property type="match status" value="1"/>
</dbReference>
<feature type="active site" description="Proton acceptor" evidence="12">
    <location>
        <position position="393"/>
    </location>
</feature>
<keyword evidence="11 13" id="KW-0012">Acyltransferase</keyword>
<dbReference type="Pfam" id="PF02803">
    <property type="entry name" value="Thiolase_C"/>
    <property type="match status" value="1"/>
</dbReference>
<evidence type="ECO:0000256" key="10">
    <source>
        <dbReference type="ARBA" id="ARBA00023128"/>
    </source>
</evidence>
<evidence type="ECO:0000256" key="7">
    <source>
        <dbReference type="ARBA" id="ARBA00022723"/>
    </source>
</evidence>
<evidence type="ECO:0000256" key="2">
    <source>
        <dbReference type="ARBA" id="ARBA00005189"/>
    </source>
</evidence>
<comment type="subunit">
    <text evidence="4">Homotetramer.</text>
</comment>
<dbReference type="SUPFAM" id="SSF53901">
    <property type="entry name" value="Thiolase-like"/>
    <property type="match status" value="2"/>
</dbReference>
<gene>
    <name evidence="16" type="primary">ORF69154</name>
</gene>
<evidence type="ECO:0000313" key="16">
    <source>
        <dbReference type="EMBL" id="CEK69152.1"/>
    </source>
</evidence>
<dbReference type="InterPro" id="IPR020616">
    <property type="entry name" value="Thiolase_N"/>
</dbReference>
<dbReference type="PROSITE" id="PS00099">
    <property type="entry name" value="THIOLASE_3"/>
    <property type="match status" value="1"/>
</dbReference>
<evidence type="ECO:0000256" key="5">
    <source>
        <dbReference type="ARBA" id="ARBA00012705"/>
    </source>
</evidence>
<proteinExistence type="inferred from homology"/>
<evidence type="ECO:0000256" key="4">
    <source>
        <dbReference type="ARBA" id="ARBA00011881"/>
    </source>
</evidence>
<dbReference type="InterPro" id="IPR020615">
    <property type="entry name" value="Thiolase_acyl_enz_int_AS"/>
</dbReference>
<evidence type="ECO:0000259" key="14">
    <source>
        <dbReference type="Pfam" id="PF00108"/>
    </source>
</evidence>
<keyword evidence="7" id="KW-0479">Metal-binding</keyword>
<dbReference type="PIRSF" id="PIRSF000429">
    <property type="entry name" value="Ac-CoA_Ac_transf"/>
    <property type="match status" value="1"/>
</dbReference>
<dbReference type="AlphaFoldDB" id="A0A0B6ZL73"/>
<keyword evidence="9" id="KW-0630">Potassium</keyword>
<comment type="pathway">
    <text evidence="2">Lipid metabolism.</text>
</comment>
<dbReference type="InterPro" id="IPR016039">
    <property type="entry name" value="Thiolase-like"/>
</dbReference>
<dbReference type="PROSITE" id="PS00098">
    <property type="entry name" value="THIOLASE_1"/>
    <property type="match status" value="1"/>
</dbReference>
<sequence>MKKERSHVFPLSFESSEGETMQSSLRPTQQVLKFLKGYRTYSNSSGLNDVVIVSAVRTPIGSFLGSLSSLPASKLGAVAISAAVKKAGIKPEDVNEVYMGNVLQGGQGQAPSRQATLGAGLPITTPTTTINKVCASGMKAVMLASQNLMCGHQEVMVAGGMESMSHVPYYLRRGTTPYGGVKVEDGIVLDGLTDAYNHCHMGNCAENTAKKFNIGRKEQDEFAVRSYKLSQKSAADGIFKTEIVEVQIPQKKGDPITVSEDEEYKKANFEKFGTLKPAFQKEGGTVTAANSSTLNDGAAALVLMTSQAAKQHGLTPLARIVGFADAAIDPIDFPIAPAYAIPKLLDRSGVKKEDVALWEINEAFSVVVLANVQMLGIDIDKVNVHGGAVSIGHPIGMSGARLVGHLVHSLKPGQFGVGGICNGGGGASAILIEKL</sequence>
<dbReference type="InterPro" id="IPR020613">
    <property type="entry name" value="Thiolase_CS"/>
</dbReference>
<feature type="active site" description="Proton acceptor" evidence="12">
    <location>
        <position position="421"/>
    </location>
</feature>
<accession>A0A0B6ZL73</accession>
<evidence type="ECO:0000256" key="6">
    <source>
        <dbReference type="ARBA" id="ARBA00022679"/>
    </source>
</evidence>
<dbReference type="PROSITE" id="PS00737">
    <property type="entry name" value="THIOLASE_2"/>
    <property type="match status" value="1"/>
</dbReference>
<keyword evidence="10" id="KW-0496">Mitochondrion</keyword>
<dbReference type="GO" id="GO:0046872">
    <property type="term" value="F:metal ion binding"/>
    <property type="evidence" value="ECO:0007669"/>
    <property type="project" value="UniProtKB-KW"/>
</dbReference>
<evidence type="ECO:0000256" key="13">
    <source>
        <dbReference type="RuleBase" id="RU003557"/>
    </source>
</evidence>
<organism evidence="16">
    <name type="scientific">Arion vulgaris</name>
    <dbReference type="NCBI Taxonomy" id="1028688"/>
    <lineage>
        <taxon>Eukaryota</taxon>
        <taxon>Metazoa</taxon>
        <taxon>Spiralia</taxon>
        <taxon>Lophotrochozoa</taxon>
        <taxon>Mollusca</taxon>
        <taxon>Gastropoda</taxon>
        <taxon>Heterobranchia</taxon>
        <taxon>Euthyneura</taxon>
        <taxon>Panpulmonata</taxon>
        <taxon>Eupulmonata</taxon>
        <taxon>Stylommatophora</taxon>
        <taxon>Helicina</taxon>
        <taxon>Arionoidea</taxon>
        <taxon>Arionidae</taxon>
        <taxon>Arion</taxon>
    </lineage>
</organism>
<reference evidence="16" key="1">
    <citation type="submission" date="2014-12" db="EMBL/GenBank/DDBJ databases">
        <title>Insight into the proteome of Arion vulgaris.</title>
        <authorList>
            <person name="Aradska J."/>
            <person name="Bulat T."/>
            <person name="Smidak R."/>
            <person name="Sarate P."/>
            <person name="Gangsoo J."/>
            <person name="Sialana F."/>
            <person name="Bilban M."/>
            <person name="Lubec G."/>
        </authorList>
    </citation>
    <scope>NUCLEOTIDE SEQUENCE</scope>
    <source>
        <tissue evidence="16">Skin</tissue>
    </source>
</reference>
<feature type="domain" description="Thiolase C-terminal" evidence="15">
    <location>
        <begin position="314"/>
        <end position="434"/>
    </location>
</feature>
<dbReference type="InterPro" id="IPR002155">
    <property type="entry name" value="Thiolase"/>
</dbReference>
<dbReference type="NCBIfam" id="TIGR01930">
    <property type="entry name" value="AcCoA-C-Actrans"/>
    <property type="match status" value="1"/>
</dbReference>
<evidence type="ECO:0000259" key="15">
    <source>
        <dbReference type="Pfam" id="PF02803"/>
    </source>
</evidence>
<name>A0A0B6ZL73_9EUPU</name>